<reference evidence="2" key="1">
    <citation type="journal article" date="2020" name="Genome Biol.">
        <title>Gamete binning: chromosome-level and haplotype-resolved genome assembly enabled by high-throughput single-cell sequencing of gamete genomes.</title>
        <authorList>
            <person name="Campoy J.A."/>
            <person name="Sun H."/>
            <person name="Goel M."/>
            <person name="Jiao W.-B."/>
            <person name="Folz-Donahue K."/>
            <person name="Wang N."/>
            <person name="Rubio M."/>
            <person name="Liu C."/>
            <person name="Kukat C."/>
            <person name="Ruiz D."/>
            <person name="Huettel B."/>
            <person name="Schneeberger K."/>
        </authorList>
    </citation>
    <scope>NUCLEOTIDE SEQUENCE [LARGE SCALE GENOMIC DNA]</scope>
    <source>
        <strain evidence="2">cv. Rojo Pasion</strain>
    </source>
</reference>
<gene>
    <name evidence="1" type="ORF">ORAREDHAP_LOCUS35834</name>
</gene>
<dbReference type="AlphaFoldDB" id="A0A6J5XLZ3"/>
<proteinExistence type="predicted"/>
<keyword evidence="2" id="KW-1185">Reference proteome</keyword>
<accession>A0A6J5XLZ3</accession>
<protein>
    <submittedName>
        <fullName evidence="1">Uncharacterized protein</fullName>
    </submittedName>
</protein>
<dbReference type="EMBL" id="CAEKKB010000006">
    <property type="protein sequence ID" value="CAB4313052.1"/>
    <property type="molecule type" value="Genomic_DNA"/>
</dbReference>
<evidence type="ECO:0000313" key="2">
    <source>
        <dbReference type="Proteomes" id="UP000507245"/>
    </source>
</evidence>
<evidence type="ECO:0000313" key="1">
    <source>
        <dbReference type="EMBL" id="CAB4313052.1"/>
    </source>
</evidence>
<name>A0A6J5XLZ3_PRUAR</name>
<sequence>MRGTKTERDRSKPLRRRCIVLVFKLAVSTTKSKRLFRFLKVEKALTESSWAIELQRMWRLRLDLWRKLLSCPNLLRKKVNSNLCF</sequence>
<dbReference type="Proteomes" id="UP000507245">
    <property type="component" value="Unassembled WGS sequence"/>
</dbReference>
<organism evidence="1 2">
    <name type="scientific">Prunus armeniaca</name>
    <name type="common">Apricot</name>
    <name type="synonym">Armeniaca vulgaris</name>
    <dbReference type="NCBI Taxonomy" id="36596"/>
    <lineage>
        <taxon>Eukaryota</taxon>
        <taxon>Viridiplantae</taxon>
        <taxon>Streptophyta</taxon>
        <taxon>Embryophyta</taxon>
        <taxon>Tracheophyta</taxon>
        <taxon>Spermatophyta</taxon>
        <taxon>Magnoliopsida</taxon>
        <taxon>eudicotyledons</taxon>
        <taxon>Gunneridae</taxon>
        <taxon>Pentapetalae</taxon>
        <taxon>rosids</taxon>
        <taxon>fabids</taxon>
        <taxon>Rosales</taxon>
        <taxon>Rosaceae</taxon>
        <taxon>Amygdaloideae</taxon>
        <taxon>Amygdaleae</taxon>
        <taxon>Prunus</taxon>
    </lineage>
</organism>